<dbReference type="KEGG" id="eao:BD94_2865"/>
<dbReference type="AlphaFoldDB" id="A0A077EM97"/>
<name>A0A077EM97_9FLAO</name>
<gene>
    <name evidence="1" type="ORF">BD94_2865</name>
</gene>
<dbReference type="HOGENOM" id="CLU_117181_0_0_10"/>
<dbReference type="eggNOG" id="ENOG5032SY9">
    <property type="taxonomic scope" value="Bacteria"/>
</dbReference>
<dbReference type="EMBL" id="CP007547">
    <property type="protein sequence ID" value="AIL46640.1"/>
    <property type="molecule type" value="Genomic_DNA"/>
</dbReference>
<dbReference type="PIRSF" id="PIRSF034110">
    <property type="entry name" value="DUF1203"/>
    <property type="match status" value="1"/>
</dbReference>
<dbReference type="InterPro" id="IPR009593">
    <property type="entry name" value="DUF1203"/>
</dbReference>
<protein>
    <recommendedName>
        <fullName evidence="3">DUF1203 domain-containing protein</fullName>
    </recommendedName>
</protein>
<dbReference type="Proteomes" id="UP000028933">
    <property type="component" value="Chromosome"/>
</dbReference>
<dbReference type="RefSeq" id="WP_024565806.1">
    <property type="nucleotide sequence ID" value="NZ_CP007547.1"/>
</dbReference>
<dbReference type="Pfam" id="PF06718">
    <property type="entry name" value="DUF1203"/>
    <property type="match status" value="1"/>
</dbReference>
<organism evidence="1 2">
    <name type="scientific">Elizabethkingia anophelis NUHP1</name>
    <dbReference type="NCBI Taxonomy" id="1338011"/>
    <lineage>
        <taxon>Bacteria</taxon>
        <taxon>Pseudomonadati</taxon>
        <taxon>Bacteroidota</taxon>
        <taxon>Flavobacteriia</taxon>
        <taxon>Flavobacteriales</taxon>
        <taxon>Weeksellaceae</taxon>
        <taxon>Elizabethkingia</taxon>
    </lineage>
</organism>
<reference evidence="1" key="1">
    <citation type="journal article" date="2013" name="Lancet">
        <title>First case of E anophelis outbreak in an intensive-care unit.</title>
        <authorList>
            <person name="Teo J."/>
            <person name="Tan S.Y."/>
            <person name="Tay M."/>
            <person name="Ding Y."/>
            <person name="Kjelleberg S."/>
            <person name="Givskov M."/>
            <person name="Lin R.T."/>
            <person name="Yang L."/>
        </authorList>
    </citation>
    <scope>NUCLEOTIDE SEQUENCE [LARGE SCALE GENOMIC DNA]</scope>
    <source>
        <strain evidence="1">NUHP1</strain>
    </source>
</reference>
<evidence type="ECO:0000313" key="1">
    <source>
        <dbReference type="EMBL" id="AIL46640.1"/>
    </source>
</evidence>
<accession>A0A077EM97</accession>
<proteinExistence type="predicted"/>
<sequence length="158" mass="18146">MNTNFKIQGLDYEEFSSLFALSDEELAKRNIVRKTVDKAYAFPCRVSLEDAEIGERVLLLSFQHVKNDSPYNSAGAIFIRENARKREIAENEIPDVLSRRLLSLRAYNKNGIMIQADVLNGTELKNVLHQWFENPDIDYIHIHNAKPGCYSCLVKRSV</sequence>
<evidence type="ECO:0008006" key="3">
    <source>
        <dbReference type="Google" id="ProtNLM"/>
    </source>
</evidence>
<evidence type="ECO:0000313" key="2">
    <source>
        <dbReference type="Proteomes" id="UP000028933"/>
    </source>
</evidence>
<reference evidence="1" key="2">
    <citation type="journal article" date="2015" name="Genome Biol. Evol.">
        <title>Complete Genome Sequence and Transcriptomic Analysis of the Novel Pathogen Elizabethkingia anophelis in Response to Oxidative Stress.</title>
        <authorList>
            <person name="Li Y."/>
            <person name="Liu Y."/>
            <person name="Chew S.C."/>
            <person name="Tay M."/>
            <person name="Salido M.M."/>
            <person name="Teo J."/>
            <person name="Lauro F.M."/>
            <person name="Givskov M."/>
            <person name="Yang L."/>
        </authorList>
    </citation>
    <scope>NUCLEOTIDE SEQUENCE</scope>
    <source>
        <strain evidence="1">NUHP1</strain>
    </source>
</reference>